<keyword evidence="2" id="KW-1185">Reference proteome</keyword>
<name>A0A8H5GEC7_9AGAR</name>
<proteinExistence type="predicted"/>
<evidence type="ECO:0000313" key="2">
    <source>
        <dbReference type="Proteomes" id="UP000559027"/>
    </source>
</evidence>
<dbReference type="EMBL" id="JAACJO010000001">
    <property type="protein sequence ID" value="KAF5363484.1"/>
    <property type="molecule type" value="Genomic_DNA"/>
</dbReference>
<comment type="caution">
    <text evidence="1">The sequence shown here is derived from an EMBL/GenBank/DDBJ whole genome shotgun (WGS) entry which is preliminary data.</text>
</comment>
<dbReference type="OrthoDB" id="5348845at2759"/>
<organism evidence="1 2">
    <name type="scientific">Leucocoprinus leucothites</name>
    <dbReference type="NCBI Taxonomy" id="201217"/>
    <lineage>
        <taxon>Eukaryota</taxon>
        <taxon>Fungi</taxon>
        <taxon>Dikarya</taxon>
        <taxon>Basidiomycota</taxon>
        <taxon>Agaricomycotina</taxon>
        <taxon>Agaricomycetes</taxon>
        <taxon>Agaricomycetidae</taxon>
        <taxon>Agaricales</taxon>
        <taxon>Agaricineae</taxon>
        <taxon>Agaricaceae</taxon>
        <taxon>Leucocoprinus</taxon>
    </lineage>
</organism>
<dbReference type="Proteomes" id="UP000559027">
    <property type="component" value="Unassembled WGS sequence"/>
</dbReference>
<evidence type="ECO:0000313" key="1">
    <source>
        <dbReference type="EMBL" id="KAF5363484.1"/>
    </source>
</evidence>
<sequence length="630" mass="69378">MIPPIEWISNALLASTFSVGHNAAKNLIFRASSLLLQYTVFKTLSYIAHRLKAYTSFLMLLEDFVQKLYFIRSYGLQEHSWIIIAFLILFPAAGVYDTCIWMLDAPGYIIQSTVADAQSFSHQLLPNPSSILNIPGKAGEINLERIVSADLYAQNLTLVATHLPISQEVVAPLRKLSSDVQPRIWLDNEGWSVGFDLGWPTSLSDQTCTPNSTDTQQRWSCHFNNTNAAEIYTQSFGSPRIWWDTTTTEPNVILPYFQDPTSLLGPSVSSAAMKQLFTLTKAQRQHTFLQTSWKATMQTALTDQFQSDDILDFVRRGWSNDPDQIVTPEIQNMVKEVTAAQSRGNSYSAGVSIQEPQPFAIRATVIELLTLVHPINGPNAEFSSLRIRSINTTLLRSESLSSPDTPQTLASCPSPFTDTVVGGQVRNATTCPGTSSNSTTGSLKHEIDVSAVTVLPNILGKGNTNTSQDAFDPQGQSWIRVNQAHLDELMASRAMVIQGRDGVNVAWEEPVAAISYLQVILITAPALLAFFSWTLMAGNATSHYKHSFFATVCATAHVSDNSCRRVGYLKNPPRIELKTLRRHVVIGTPNGGTLTNVEHDQVVAYSMVTEPLNLPVSMMSQAKGDDTHGP</sequence>
<accession>A0A8H5GEC7</accession>
<reference evidence="1 2" key="1">
    <citation type="journal article" date="2020" name="ISME J.">
        <title>Uncovering the hidden diversity of litter-decomposition mechanisms in mushroom-forming fungi.</title>
        <authorList>
            <person name="Floudas D."/>
            <person name="Bentzer J."/>
            <person name="Ahren D."/>
            <person name="Johansson T."/>
            <person name="Persson P."/>
            <person name="Tunlid A."/>
        </authorList>
    </citation>
    <scope>NUCLEOTIDE SEQUENCE [LARGE SCALE GENOMIC DNA]</scope>
    <source>
        <strain evidence="1 2">CBS 146.42</strain>
    </source>
</reference>
<protein>
    <submittedName>
        <fullName evidence="1">Uncharacterized protein</fullName>
    </submittedName>
</protein>
<dbReference type="AlphaFoldDB" id="A0A8H5GEC7"/>
<gene>
    <name evidence="1" type="ORF">D9756_001036</name>
</gene>